<dbReference type="EMBL" id="JACIIJ010000002">
    <property type="protein sequence ID" value="MBB6220476.1"/>
    <property type="molecule type" value="Genomic_DNA"/>
</dbReference>
<comment type="caution">
    <text evidence="1">The sequence shown here is derived from an EMBL/GenBank/DDBJ whole genome shotgun (WGS) entry which is preliminary data.</text>
</comment>
<organism evidence="1 3">
    <name type="scientific">Rhizobium leguminosarum</name>
    <dbReference type="NCBI Taxonomy" id="384"/>
    <lineage>
        <taxon>Bacteria</taxon>
        <taxon>Pseudomonadati</taxon>
        <taxon>Pseudomonadota</taxon>
        <taxon>Alphaproteobacteria</taxon>
        <taxon>Hyphomicrobiales</taxon>
        <taxon>Rhizobiaceae</taxon>
        <taxon>Rhizobium/Agrobacterium group</taxon>
        <taxon>Rhizobium</taxon>
    </lineage>
</organism>
<evidence type="ECO:0000313" key="3">
    <source>
        <dbReference type="Proteomes" id="UP000517187"/>
    </source>
</evidence>
<name>A0A7W9ZPG9_RHILE</name>
<gene>
    <name evidence="1" type="ORF">GGE66_001425</name>
    <name evidence="2" type="ORF">GGI64_006502</name>
</gene>
<protein>
    <submittedName>
        <fullName evidence="1">Uncharacterized protein</fullName>
    </submittedName>
</protein>
<reference evidence="1 3" key="1">
    <citation type="submission" date="2020-08" db="EMBL/GenBank/DDBJ databases">
        <title>Genomic Encyclopedia of Type Strains, Phase IV (KMG-V): Genome sequencing to study the core and pangenomes of soil and plant-associated prokaryotes.</title>
        <authorList>
            <person name="Whitman W."/>
        </authorList>
    </citation>
    <scope>NUCLEOTIDE SEQUENCE [LARGE SCALE GENOMIC DNA]</scope>
    <source>
        <strain evidence="1 3">SEMIA 4011</strain>
        <strain evidence="2 4">SEMIA 4052</strain>
    </source>
</reference>
<dbReference type="Proteomes" id="UP000535276">
    <property type="component" value="Unassembled WGS sequence"/>
</dbReference>
<accession>A0A7W9ZPG9</accession>
<dbReference type="AlphaFoldDB" id="A0A7W9ZPG9"/>
<dbReference type="Proteomes" id="UP000517187">
    <property type="component" value="Unassembled WGS sequence"/>
</dbReference>
<evidence type="ECO:0000313" key="4">
    <source>
        <dbReference type="Proteomes" id="UP000535276"/>
    </source>
</evidence>
<sequence>MTGWLSQYCQRLALPDNVVAFGTQQTQSVIV</sequence>
<proteinExistence type="predicted"/>
<evidence type="ECO:0000313" key="2">
    <source>
        <dbReference type="EMBL" id="NYJ15395.1"/>
    </source>
</evidence>
<evidence type="ECO:0000313" key="1">
    <source>
        <dbReference type="EMBL" id="MBB6220476.1"/>
    </source>
</evidence>
<dbReference type="EMBL" id="JACBZV010000019">
    <property type="protein sequence ID" value="NYJ15395.1"/>
    <property type="molecule type" value="Genomic_DNA"/>
</dbReference>